<gene>
    <name evidence="2" type="ORF">O181_011103</name>
</gene>
<evidence type="ECO:0000313" key="3">
    <source>
        <dbReference type="Proteomes" id="UP000765509"/>
    </source>
</evidence>
<proteinExistence type="predicted"/>
<comment type="caution">
    <text evidence="2">The sequence shown here is derived from an EMBL/GenBank/DDBJ whole genome shotgun (WGS) entry which is preliminary data.</text>
</comment>
<dbReference type="AlphaFoldDB" id="A0A9Q3BUM3"/>
<organism evidence="2 3">
    <name type="scientific">Austropuccinia psidii MF-1</name>
    <dbReference type="NCBI Taxonomy" id="1389203"/>
    <lineage>
        <taxon>Eukaryota</taxon>
        <taxon>Fungi</taxon>
        <taxon>Dikarya</taxon>
        <taxon>Basidiomycota</taxon>
        <taxon>Pucciniomycotina</taxon>
        <taxon>Pucciniomycetes</taxon>
        <taxon>Pucciniales</taxon>
        <taxon>Sphaerophragmiaceae</taxon>
        <taxon>Austropuccinia</taxon>
    </lineage>
</organism>
<protein>
    <submittedName>
        <fullName evidence="2">Uncharacterized protein</fullName>
    </submittedName>
</protein>
<dbReference type="EMBL" id="AVOT02002744">
    <property type="protein sequence ID" value="MBW0471388.1"/>
    <property type="molecule type" value="Genomic_DNA"/>
</dbReference>
<evidence type="ECO:0000313" key="2">
    <source>
        <dbReference type="EMBL" id="MBW0471388.1"/>
    </source>
</evidence>
<name>A0A9Q3BUM3_9BASI</name>
<evidence type="ECO:0000256" key="1">
    <source>
        <dbReference type="SAM" id="MobiDB-lite"/>
    </source>
</evidence>
<dbReference type="Proteomes" id="UP000765509">
    <property type="component" value="Unassembled WGS sequence"/>
</dbReference>
<sequence>MEGAATSRRGEMKSRRSRYFSGLLGGYPGMYEGARARIGEVEDEEGEESVEEEDFGETEVSDALANAPEVPQDFNLAPTNKSLVSQSNPSLFKMMEHMTQLMGKLTQVVAPRDNFKAPAFKTPSIKEPDSFVGTQAQKLGGFIESGKLIFHNDPENFFSERKKGLSSNSLLTGRAGKWI</sequence>
<accession>A0A9Q3BUM3</accession>
<reference evidence="2" key="1">
    <citation type="submission" date="2021-03" db="EMBL/GenBank/DDBJ databases">
        <title>Draft genome sequence of rust myrtle Austropuccinia psidii MF-1, a brazilian biotype.</title>
        <authorList>
            <person name="Quecine M.C."/>
            <person name="Pachon D.M.R."/>
            <person name="Bonatelli M.L."/>
            <person name="Correr F.H."/>
            <person name="Franceschini L.M."/>
            <person name="Leite T.F."/>
            <person name="Margarido G.R.A."/>
            <person name="Almeida C.A."/>
            <person name="Ferrarezi J.A."/>
            <person name="Labate C.A."/>
        </authorList>
    </citation>
    <scope>NUCLEOTIDE SEQUENCE</scope>
    <source>
        <strain evidence="2">MF-1</strain>
    </source>
</reference>
<keyword evidence="3" id="KW-1185">Reference proteome</keyword>
<feature type="compositionally biased region" description="Acidic residues" evidence="1">
    <location>
        <begin position="41"/>
        <end position="58"/>
    </location>
</feature>
<feature type="region of interest" description="Disordered" evidence="1">
    <location>
        <begin position="36"/>
        <end position="58"/>
    </location>
</feature>